<comment type="caution">
    <text evidence="15">The sequence shown here is derived from an EMBL/GenBank/DDBJ whole genome shotgun (WGS) entry which is preliminary data.</text>
</comment>
<evidence type="ECO:0000256" key="3">
    <source>
        <dbReference type="ARBA" id="ARBA00022475"/>
    </source>
</evidence>
<dbReference type="AlphaFoldDB" id="A0A6G0J3J4"/>
<keyword evidence="9 13" id="KW-0472">Membrane</keyword>
<dbReference type="Gene3D" id="2.60.40.60">
    <property type="entry name" value="Cadherins"/>
    <property type="match status" value="3"/>
</dbReference>
<keyword evidence="8" id="KW-0130">Cell adhesion</keyword>
<feature type="region of interest" description="Disordered" evidence="12">
    <location>
        <begin position="130"/>
        <end position="172"/>
    </location>
</feature>
<keyword evidence="3" id="KW-1003">Cell membrane</keyword>
<feature type="transmembrane region" description="Helical" evidence="13">
    <location>
        <begin position="505"/>
        <end position="528"/>
    </location>
</feature>
<dbReference type="FunFam" id="2.60.40.60:FF:000011">
    <property type="entry name" value="Cadherin 1"/>
    <property type="match status" value="1"/>
</dbReference>
<dbReference type="GO" id="GO:0000902">
    <property type="term" value="P:cell morphogenesis"/>
    <property type="evidence" value="ECO:0007669"/>
    <property type="project" value="TreeGrafter"/>
</dbReference>
<dbReference type="InterPro" id="IPR027397">
    <property type="entry name" value="Catenin-bd_sf"/>
</dbReference>
<name>A0A6G0J3J4_LARCR</name>
<evidence type="ECO:0000256" key="10">
    <source>
        <dbReference type="ARBA" id="ARBA00023180"/>
    </source>
</evidence>
<keyword evidence="13" id="KW-0812">Transmembrane</keyword>
<dbReference type="InterPro" id="IPR002126">
    <property type="entry name" value="Cadherin-like_dom"/>
</dbReference>
<keyword evidence="16" id="KW-1185">Reference proteome</keyword>
<evidence type="ECO:0000256" key="2">
    <source>
        <dbReference type="ARBA" id="ARBA00008686"/>
    </source>
</evidence>
<evidence type="ECO:0000256" key="1">
    <source>
        <dbReference type="ARBA" id="ARBA00004236"/>
    </source>
</evidence>
<dbReference type="InterPro" id="IPR015919">
    <property type="entry name" value="Cadherin-like_sf"/>
</dbReference>
<dbReference type="CDD" id="cd11304">
    <property type="entry name" value="Cadherin_repeat"/>
    <property type="match status" value="2"/>
</dbReference>
<dbReference type="SMART" id="SM00112">
    <property type="entry name" value="CA"/>
    <property type="match status" value="2"/>
</dbReference>
<evidence type="ECO:0000256" key="11">
    <source>
        <dbReference type="PROSITE-ProRule" id="PRU00043"/>
    </source>
</evidence>
<dbReference type="SUPFAM" id="SSF49313">
    <property type="entry name" value="Cadherin-like"/>
    <property type="match status" value="3"/>
</dbReference>
<dbReference type="InterPro" id="IPR020894">
    <property type="entry name" value="Cadherin_CS"/>
</dbReference>
<feature type="domain" description="Cadherin" evidence="14">
    <location>
        <begin position="127"/>
        <end position="260"/>
    </location>
</feature>
<dbReference type="GO" id="GO:0016339">
    <property type="term" value="P:calcium-dependent cell-cell adhesion via plasma membrane cell adhesion molecules"/>
    <property type="evidence" value="ECO:0007669"/>
    <property type="project" value="TreeGrafter"/>
</dbReference>
<feature type="domain" description="Cadherin" evidence="14">
    <location>
        <begin position="290"/>
        <end position="399"/>
    </location>
</feature>
<dbReference type="Proteomes" id="UP000424527">
    <property type="component" value="Unassembled WGS sequence"/>
</dbReference>
<feature type="compositionally biased region" description="Low complexity" evidence="12">
    <location>
        <begin position="131"/>
        <end position="143"/>
    </location>
</feature>
<evidence type="ECO:0000256" key="8">
    <source>
        <dbReference type="ARBA" id="ARBA00022889"/>
    </source>
</evidence>
<evidence type="ECO:0000256" key="12">
    <source>
        <dbReference type="SAM" id="MobiDB-lite"/>
    </source>
</evidence>
<dbReference type="InterPro" id="IPR039808">
    <property type="entry name" value="Cadherin"/>
</dbReference>
<gene>
    <name evidence="15" type="ORF">D5F01_LYC02529</name>
</gene>
<keyword evidence="5" id="KW-0732">Signal</keyword>
<evidence type="ECO:0000256" key="13">
    <source>
        <dbReference type="SAM" id="Phobius"/>
    </source>
</evidence>
<dbReference type="GO" id="GO:0005737">
    <property type="term" value="C:cytoplasm"/>
    <property type="evidence" value="ECO:0007669"/>
    <property type="project" value="InterPro"/>
</dbReference>
<dbReference type="Gene3D" id="4.10.900.10">
    <property type="entry name" value="TCF3-CBD (Catenin binding domain)"/>
    <property type="match status" value="1"/>
</dbReference>
<dbReference type="GO" id="GO:0045296">
    <property type="term" value="F:cadherin binding"/>
    <property type="evidence" value="ECO:0007669"/>
    <property type="project" value="TreeGrafter"/>
</dbReference>
<keyword evidence="7 11" id="KW-0106">Calcium</keyword>
<dbReference type="GO" id="GO:0005912">
    <property type="term" value="C:adherens junction"/>
    <property type="evidence" value="ECO:0007669"/>
    <property type="project" value="TreeGrafter"/>
</dbReference>
<dbReference type="FunFam" id="2.60.40.60:FF:000095">
    <property type="entry name" value="Cadherin 13"/>
    <property type="match status" value="1"/>
</dbReference>
<dbReference type="InterPro" id="IPR007531">
    <property type="entry name" value="Dysbindin"/>
</dbReference>
<dbReference type="GO" id="GO:0007156">
    <property type="term" value="P:homophilic cell adhesion via plasma membrane adhesion molecules"/>
    <property type="evidence" value="ECO:0007669"/>
    <property type="project" value="InterPro"/>
</dbReference>
<sequence length="731" mass="81744">MPIAEAERGQRLPDVDAAQQLKLRERQRFFEEVFQHDVDAYLSSAHLCIRDYKRPPIGSISSMEVNVDLLDQMELIDISDHETLDVFFSSGGEDGVLTSPLPVQGNNNNNEEVISNGLFRHVLEGLEAKSRMSSTSSNSSSDSQIVNANGGDTPVVRSDDEETHTSTVKRRATPPEIEKIHMEQKYRVHFELHGQGVDKYPKGLLSIDKESGMVYVHRAVDYEDITILKLRFQAMKDVLVDTSLGVEISIKDINDNPPRFLRDLYEINLSEGDPQVLIEVEDTNDPPMFTVTVKQAMLEENAPIGTWVEKITAVDHDSSHARDFVYKIGSDPAGWLTVDPHTGDITTVNTPDRESPHVVNGTYTILLNAVDNGDPPMTGTATLSIHVTDMNDNVPQPTVETVDVCLSDNVTTTDITAFDPDGIPFGGPFTFELLEDVKGKWKLSPSYGYTTGLVKEPGVYAGPYTIVLKISDLQGKFGVYNISVTVCDCSVTPNCRIRRNTATKAATGAIGIVFASLFLLLFLLLLAFTMTSKKEFTTLQTDDSFGETLLASNVERPGTDCKIPETSLAASTDKKHQDLSDRQDGMQHRWLSKDMGQNFTYKHFGRNITVDRSYQFDEYQTNWYSQRDNDYHHTHGMSKMDFRHTRNLSYVPDSAIQALLHRRLSSLQKTGDDLLDYQPHIYADEGDCGTLSELEQITIRDNDDAFQKALEDLGSKFNELASICRPPHLQI</sequence>
<protein>
    <submittedName>
        <fullName evidence="15">Cadherin-like protein 26 Cadherin-like protein VR20</fullName>
    </submittedName>
</protein>
<evidence type="ECO:0000313" key="16">
    <source>
        <dbReference type="Proteomes" id="UP000424527"/>
    </source>
</evidence>
<evidence type="ECO:0000259" key="14">
    <source>
        <dbReference type="PROSITE" id="PS50268"/>
    </source>
</evidence>
<dbReference type="PROSITE" id="PS50268">
    <property type="entry name" value="CADHERIN_2"/>
    <property type="match status" value="2"/>
</dbReference>
<evidence type="ECO:0000256" key="4">
    <source>
        <dbReference type="ARBA" id="ARBA00022723"/>
    </source>
</evidence>
<evidence type="ECO:0000256" key="7">
    <source>
        <dbReference type="ARBA" id="ARBA00022837"/>
    </source>
</evidence>
<dbReference type="GO" id="GO:0007043">
    <property type="term" value="P:cell-cell junction assembly"/>
    <property type="evidence" value="ECO:0007669"/>
    <property type="project" value="TreeGrafter"/>
</dbReference>
<keyword evidence="4" id="KW-0479">Metal-binding</keyword>
<dbReference type="PANTHER" id="PTHR24027:SF433">
    <property type="entry name" value="CADHERIN 27-RELATED"/>
    <property type="match status" value="1"/>
</dbReference>
<dbReference type="Pfam" id="PF04440">
    <property type="entry name" value="Dysbindin"/>
    <property type="match status" value="1"/>
</dbReference>
<dbReference type="GO" id="GO:0060429">
    <property type="term" value="P:epithelium development"/>
    <property type="evidence" value="ECO:0007669"/>
    <property type="project" value="UniProtKB-ARBA"/>
</dbReference>
<dbReference type="GO" id="GO:0005509">
    <property type="term" value="F:calcium ion binding"/>
    <property type="evidence" value="ECO:0007669"/>
    <property type="project" value="UniProtKB-UniRule"/>
</dbReference>
<dbReference type="GO" id="GO:0008013">
    <property type="term" value="F:beta-catenin binding"/>
    <property type="evidence" value="ECO:0007669"/>
    <property type="project" value="TreeGrafter"/>
</dbReference>
<dbReference type="Pfam" id="PF00028">
    <property type="entry name" value="Cadherin"/>
    <property type="match status" value="1"/>
</dbReference>
<dbReference type="PRINTS" id="PR01820">
    <property type="entry name" value="DESMOCOLLIN"/>
</dbReference>
<comment type="similarity">
    <text evidence="2">Belongs to the dysbindin family.</text>
</comment>
<evidence type="ECO:0000256" key="9">
    <source>
        <dbReference type="ARBA" id="ARBA00023136"/>
    </source>
</evidence>
<keyword evidence="10" id="KW-0325">Glycoprotein</keyword>
<accession>A0A6G0J3J4</accession>
<keyword evidence="6" id="KW-0677">Repeat</keyword>
<evidence type="ECO:0000256" key="5">
    <source>
        <dbReference type="ARBA" id="ARBA00022729"/>
    </source>
</evidence>
<dbReference type="GO" id="GO:0044331">
    <property type="term" value="P:cell-cell adhesion mediated by cadherin"/>
    <property type="evidence" value="ECO:0007669"/>
    <property type="project" value="TreeGrafter"/>
</dbReference>
<dbReference type="GO" id="GO:0034332">
    <property type="term" value="P:adherens junction organization"/>
    <property type="evidence" value="ECO:0007669"/>
    <property type="project" value="TreeGrafter"/>
</dbReference>
<dbReference type="PROSITE" id="PS00232">
    <property type="entry name" value="CADHERIN_1"/>
    <property type="match status" value="1"/>
</dbReference>
<organism evidence="15 16">
    <name type="scientific">Larimichthys crocea</name>
    <name type="common">Large yellow croaker</name>
    <name type="synonym">Pseudosciaena crocea</name>
    <dbReference type="NCBI Taxonomy" id="215358"/>
    <lineage>
        <taxon>Eukaryota</taxon>
        <taxon>Metazoa</taxon>
        <taxon>Chordata</taxon>
        <taxon>Craniata</taxon>
        <taxon>Vertebrata</taxon>
        <taxon>Euteleostomi</taxon>
        <taxon>Actinopterygii</taxon>
        <taxon>Neopterygii</taxon>
        <taxon>Teleostei</taxon>
        <taxon>Neoteleostei</taxon>
        <taxon>Acanthomorphata</taxon>
        <taxon>Eupercaria</taxon>
        <taxon>Sciaenidae</taxon>
        <taxon>Larimichthys</taxon>
    </lineage>
</organism>
<dbReference type="EMBL" id="REGW02000003">
    <property type="protein sequence ID" value="KAE8298042.1"/>
    <property type="molecule type" value="Genomic_DNA"/>
</dbReference>
<dbReference type="PRINTS" id="PR00205">
    <property type="entry name" value="CADHERIN"/>
</dbReference>
<reference evidence="15 16" key="1">
    <citation type="submission" date="2019-07" db="EMBL/GenBank/DDBJ databases">
        <title>Chromosome genome assembly for large yellow croaker.</title>
        <authorList>
            <person name="Xiao S."/>
        </authorList>
    </citation>
    <scope>NUCLEOTIDE SEQUENCE [LARGE SCALE GENOMIC DNA]</scope>
    <source>
        <strain evidence="15">JMULYC20181020</strain>
        <tissue evidence="15">Muscle</tissue>
    </source>
</reference>
<evidence type="ECO:0000313" key="15">
    <source>
        <dbReference type="EMBL" id="KAE8298042.1"/>
    </source>
</evidence>
<comment type="subcellular location">
    <subcellularLocation>
        <location evidence="1">Cell membrane</location>
    </subcellularLocation>
</comment>
<keyword evidence="13" id="KW-1133">Transmembrane helix</keyword>
<dbReference type="GO" id="GO:0016477">
    <property type="term" value="P:cell migration"/>
    <property type="evidence" value="ECO:0007669"/>
    <property type="project" value="TreeGrafter"/>
</dbReference>
<dbReference type="PANTHER" id="PTHR24027">
    <property type="entry name" value="CADHERIN-23"/>
    <property type="match status" value="1"/>
</dbReference>
<proteinExistence type="inferred from homology"/>
<evidence type="ECO:0000256" key="6">
    <source>
        <dbReference type="ARBA" id="ARBA00022737"/>
    </source>
</evidence>
<dbReference type="GO" id="GO:0016342">
    <property type="term" value="C:catenin complex"/>
    <property type="evidence" value="ECO:0007669"/>
    <property type="project" value="TreeGrafter"/>
</dbReference>